<evidence type="ECO:0000313" key="2">
    <source>
        <dbReference type="Proteomes" id="UP000030760"/>
    </source>
</evidence>
<sequence length="45" mass="4604">MSRRVPVSAVPAAGAPVAALFGGRDMFEQQHVLAHSSVTGKSEPG</sequence>
<accession>M3D9I0</accession>
<proteinExistence type="predicted"/>
<gene>
    <name evidence="1" type="ORF">SBD_6013</name>
</gene>
<reference evidence="2" key="1">
    <citation type="journal article" date="2013" name="Genome Announc.">
        <title>Draft Genome Sequence of Streptomyces bottropensis ATCC 25435, a Bottromycin-Producing Actinomycete.</title>
        <authorList>
            <person name="Zhang H."/>
            <person name="Zhou W."/>
            <person name="Zhuang Y."/>
            <person name="Liang X."/>
            <person name="Liu T."/>
        </authorList>
    </citation>
    <scope>NUCLEOTIDE SEQUENCE [LARGE SCALE GENOMIC DNA]</scope>
    <source>
        <strain evidence="2">ATCC 25435</strain>
    </source>
</reference>
<organism evidence="1 2">
    <name type="scientific">Streptomyces bottropensis ATCC 25435</name>
    <dbReference type="NCBI Taxonomy" id="1054862"/>
    <lineage>
        <taxon>Bacteria</taxon>
        <taxon>Bacillati</taxon>
        <taxon>Actinomycetota</taxon>
        <taxon>Actinomycetes</taxon>
        <taxon>Kitasatosporales</taxon>
        <taxon>Streptomycetaceae</taxon>
        <taxon>Streptomyces</taxon>
    </lineage>
</organism>
<dbReference type="EMBL" id="KB405094">
    <property type="protein sequence ID" value="EMF52937.1"/>
    <property type="molecule type" value="Genomic_DNA"/>
</dbReference>
<dbReference type="AlphaFoldDB" id="M3D9I0"/>
<dbReference type="Proteomes" id="UP000030760">
    <property type="component" value="Unassembled WGS sequence"/>
</dbReference>
<evidence type="ECO:0000313" key="1">
    <source>
        <dbReference type="EMBL" id="EMF52937.1"/>
    </source>
</evidence>
<name>M3D9I0_9ACTN</name>
<protein>
    <submittedName>
        <fullName evidence="1">Uncharacterized protein</fullName>
    </submittedName>
</protein>